<feature type="domain" description="Glycosyl transferase family 1" evidence="1">
    <location>
        <begin position="173"/>
        <end position="342"/>
    </location>
</feature>
<accession>A0A127BA54</accession>
<dbReference type="RefSeq" id="WP_068320822.1">
    <property type="nucleotide sequence ID" value="NZ_CP010835.1"/>
</dbReference>
<reference evidence="4" key="1">
    <citation type="submission" date="2015-02" db="EMBL/GenBank/DDBJ databases">
        <title>Pyrococcus kukulkanii sp. nov., a novel hyperthermophilic archaeon isolated from a deep-sea hydrothermal vent at the Guaymas Basin.</title>
        <authorList>
            <person name="Oger P.M."/>
            <person name="Callac N."/>
            <person name="Jebbar M."/>
            <person name="Godfroy A."/>
        </authorList>
    </citation>
    <scope>NUCLEOTIDE SEQUENCE [LARGE SCALE GENOMIC DNA]</scope>
    <source>
        <strain evidence="4">NCB100</strain>
    </source>
</reference>
<dbReference type="Gene3D" id="3.40.50.2000">
    <property type="entry name" value="Glycogen Phosphorylase B"/>
    <property type="match status" value="2"/>
</dbReference>
<dbReference type="CDD" id="cd03801">
    <property type="entry name" value="GT4_PimA-like"/>
    <property type="match status" value="1"/>
</dbReference>
<dbReference type="InterPro" id="IPR028098">
    <property type="entry name" value="Glyco_trans_4-like_N"/>
</dbReference>
<dbReference type="Proteomes" id="UP000070587">
    <property type="component" value="Chromosome"/>
</dbReference>
<dbReference type="PANTHER" id="PTHR12526:SF634">
    <property type="entry name" value="BLL3361 PROTEIN"/>
    <property type="match status" value="1"/>
</dbReference>
<dbReference type="Pfam" id="PF00534">
    <property type="entry name" value="Glycos_transf_1"/>
    <property type="match status" value="1"/>
</dbReference>
<evidence type="ECO:0000259" key="2">
    <source>
        <dbReference type="Pfam" id="PF13439"/>
    </source>
</evidence>
<protein>
    <recommendedName>
        <fullName evidence="5">Glycosyl transferase</fullName>
    </recommendedName>
</protein>
<name>A0A127BA54_9EURY</name>
<dbReference type="GO" id="GO:0016757">
    <property type="term" value="F:glycosyltransferase activity"/>
    <property type="evidence" value="ECO:0007669"/>
    <property type="project" value="InterPro"/>
</dbReference>
<reference evidence="3 4" key="2">
    <citation type="journal article" date="2016" name="Int. J. Syst. Evol. Microbiol.">
        <title>Pyrococcus kukulkanii sp. nov., a hyperthermophilic, piezophilic archaeon isolated from a deep-sea hydrothermal vent.</title>
        <authorList>
            <person name="Callac N."/>
            <person name="Oger P."/>
            <person name="Lesongeur F."/>
            <person name="Rattray J.E."/>
            <person name="Vannier P."/>
            <person name="Michoud G."/>
            <person name="Beauverger M."/>
            <person name="Gayet N."/>
            <person name="Rouxel O."/>
            <person name="Jebbar M."/>
            <person name="Godfroy A."/>
        </authorList>
    </citation>
    <scope>NUCLEOTIDE SEQUENCE [LARGE SCALE GENOMIC DNA]</scope>
    <source>
        <strain evidence="3 4">NCB100</strain>
    </source>
</reference>
<evidence type="ECO:0000313" key="3">
    <source>
        <dbReference type="EMBL" id="AMM53546.1"/>
    </source>
</evidence>
<gene>
    <name evidence="3" type="ORF">TQ32_02905</name>
</gene>
<sequence length="374" mass="43018">MKVLMVGPIEKAGGVSTHTKELTRALKKLGVEVEIYNISPNKEYPGIISNIIKLYKRTVGLSLKLVRDSEKFDLIHVQASGPLGGFLPAPVGVLWKKILGYKLVVTFHYSWESFYSKYRHMLSLIIKFSDKFIVVSHRNKRLITKYIPRSLSRRILVVYNGFSSDIFKPMDKNIARKLLDIPPDAKVIVNIANLVEHKGHKYLIEAVKMLREQVPKLKCYVIGKGHMYQELSRLIEQYNLKKHVKLTGWMPLEKIILYLNSADVFVFPSLPQGESFGIVQIEAMGCGVPVVATKNGVSEEIIVSEDYGLLCEPANPKDLAEKILIALDREWDREKIRKYAEQFTWDRIAKKTLEVYSMVIKNEHNEYMEEYMEK</sequence>
<dbReference type="KEGG" id="pyc:TQ32_02905"/>
<feature type="domain" description="Glycosyltransferase subfamily 4-like N-terminal" evidence="2">
    <location>
        <begin position="13"/>
        <end position="162"/>
    </location>
</feature>
<organism evidence="3 4">
    <name type="scientific">Pyrococcus kukulkanii</name>
    <dbReference type="NCBI Taxonomy" id="1609559"/>
    <lineage>
        <taxon>Archaea</taxon>
        <taxon>Methanobacteriati</taxon>
        <taxon>Methanobacteriota</taxon>
        <taxon>Thermococci</taxon>
        <taxon>Thermococcales</taxon>
        <taxon>Thermococcaceae</taxon>
        <taxon>Pyrococcus</taxon>
    </lineage>
</organism>
<dbReference type="PANTHER" id="PTHR12526">
    <property type="entry name" value="GLYCOSYLTRANSFERASE"/>
    <property type="match status" value="1"/>
</dbReference>
<evidence type="ECO:0000259" key="1">
    <source>
        <dbReference type="Pfam" id="PF00534"/>
    </source>
</evidence>
<evidence type="ECO:0008006" key="5">
    <source>
        <dbReference type="Google" id="ProtNLM"/>
    </source>
</evidence>
<dbReference type="EMBL" id="CP010835">
    <property type="protein sequence ID" value="AMM53546.1"/>
    <property type="molecule type" value="Genomic_DNA"/>
</dbReference>
<evidence type="ECO:0000313" key="4">
    <source>
        <dbReference type="Proteomes" id="UP000070587"/>
    </source>
</evidence>
<dbReference type="STRING" id="1609559.TQ32_02905"/>
<proteinExistence type="predicted"/>
<dbReference type="AlphaFoldDB" id="A0A127BA54"/>
<dbReference type="SUPFAM" id="SSF53756">
    <property type="entry name" value="UDP-Glycosyltransferase/glycogen phosphorylase"/>
    <property type="match status" value="1"/>
</dbReference>
<dbReference type="PATRIC" id="fig|1609559.3.peg.603"/>
<dbReference type="Pfam" id="PF13439">
    <property type="entry name" value="Glyco_transf_4"/>
    <property type="match status" value="1"/>
</dbReference>
<dbReference type="GeneID" id="28490749"/>
<dbReference type="OrthoDB" id="132546at2157"/>
<dbReference type="InterPro" id="IPR001296">
    <property type="entry name" value="Glyco_trans_1"/>
</dbReference>